<dbReference type="EMBL" id="HQ888851">
    <property type="protein sequence ID" value="AED98745.1"/>
    <property type="molecule type" value="Genomic_DNA"/>
</dbReference>
<name>G8DRC6_PROMI</name>
<protein>
    <submittedName>
        <fullName evidence="1">Uncharacterized protein</fullName>
    </submittedName>
</protein>
<accession>G8DRC6</accession>
<proteinExistence type="predicted"/>
<evidence type="ECO:0000313" key="1">
    <source>
        <dbReference type="EMBL" id="AED98745.1"/>
    </source>
</evidence>
<organism evidence="1">
    <name type="scientific">Proteus mirabilis</name>
    <dbReference type="NCBI Taxonomy" id="584"/>
    <lineage>
        <taxon>Bacteria</taxon>
        <taxon>Pseudomonadati</taxon>
        <taxon>Pseudomonadota</taxon>
        <taxon>Gammaproteobacteria</taxon>
        <taxon>Enterobacterales</taxon>
        <taxon>Morganellaceae</taxon>
        <taxon>Proteus</taxon>
    </lineage>
</organism>
<dbReference type="AlphaFoldDB" id="G8DRC6"/>
<reference evidence="1" key="1">
    <citation type="journal article" date="2011" name="J. Antimicrob. Chemother.">
        <title>The new variant of Salmonella genomic island 1 (SGI1-V) from a Proteus mirabilis French clinical isolate harbours blaVEB-6 and qnrA1 in the multiple antibiotic resistance region.</title>
        <authorList>
            <person name="Siebor E."/>
            <person name="Neuwirth C."/>
        </authorList>
    </citation>
    <scope>NUCLEOTIDE SEQUENCE</scope>
    <source>
        <strain evidence="1">VB1248</strain>
    </source>
</reference>
<sequence length="352" mass="41722">MLEVMTDYFKLTHEQVFSQINLMHQELVSVLKHKSVKYEDLRSALVPSVDRFEAIFVFDSLQISSNWYGNEVFKRIIPLFDKRSNHSILAGDYIGSRNREQDQFLYNELTSNLEPRNPFEYKHCSQFYFVYINNLSQEMLEKFDVGLSNYKPYIGHVDVTFSSVLKQYCSRILCHCGIKHKSVVIMSHEDDRDNDENVNMLGYPFEKYGYKCLSLQDTLFGNLLSYKIECPVLNGFERDRDFSLNSISKNVLTIDDFDVEIDDRKLVYLRENKEGIMKKSEMIYLDKSEIEYFIRERLASNYIYNMTYLEEYGTSKFNIMLEKELSDGQKIRLMLALEYMPQDKKLRLITMI</sequence>